<dbReference type="HOGENOM" id="CLU_2872177_0_0_1"/>
<sequence>MLDIVPFFQKRKRKNPAPPTQSIDCIPLDLHSSSTTRFGKVCTVGRSNPTVTPFLNTNYLLSVN</sequence>
<proteinExistence type="predicted"/>
<reference evidence="2" key="1">
    <citation type="journal article" date="2007" name="Nature">
        <title>The grapevine genome sequence suggests ancestral hexaploidization in major angiosperm phyla.</title>
        <authorList>
            <consortium name="The French-Italian Public Consortium for Grapevine Genome Characterization."/>
            <person name="Jaillon O."/>
            <person name="Aury J.-M."/>
            <person name="Noel B."/>
            <person name="Policriti A."/>
            <person name="Clepet C."/>
            <person name="Casagrande A."/>
            <person name="Choisne N."/>
            <person name="Aubourg S."/>
            <person name="Vitulo N."/>
            <person name="Jubin C."/>
            <person name="Vezzi A."/>
            <person name="Legeai F."/>
            <person name="Hugueney P."/>
            <person name="Dasilva C."/>
            <person name="Horner D."/>
            <person name="Mica E."/>
            <person name="Jublot D."/>
            <person name="Poulain J."/>
            <person name="Bruyere C."/>
            <person name="Billault A."/>
            <person name="Segurens B."/>
            <person name="Gouyvenoux M."/>
            <person name="Ugarte E."/>
            <person name="Cattonaro F."/>
            <person name="Anthouard V."/>
            <person name="Vico V."/>
            <person name="Del Fabbro C."/>
            <person name="Alaux M."/>
            <person name="Di Gaspero G."/>
            <person name="Dumas V."/>
            <person name="Felice N."/>
            <person name="Paillard S."/>
            <person name="Juman I."/>
            <person name="Moroldo M."/>
            <person name="Scalabrin S."/>
            <person name="Canaguier A."/>
            <person name="Le Clainche I."/>
            <person name="Malacrida G."/>
            <person name="Durand E."/>
            <person name="Pesole G."/>
            <person name="Laucou V."/>
            <person name="Chatelet P."/>
            <person name="Merdinoglu D."/>
            <person name="Delledonne M."/>
            <person name="Pezzotti M."/>
            <person name="Lecharny A."/>
            <person name="Scarpelli C."/>
            <person name="Artiguenave F."/>
            <person name="Pe M.E."/>
            <person name="Valle G."/>
            <person name="Morgante M."/>
            <person name="Caboche M."/>
            <person name="Adam-Blondon A.-F."/>
            <person name="Weissenbach J."/>
            <person name="Quetier F."/>
            <person name="Wincker P."/>
        </authorList>
    </citation>
    <scope>NUCLEOTIDE SEQUENCE [LARGE SCALE GENOMIC DNA]</scope>
    <source>
        <strain evidence="2">cv. Pinot noir / PN40024</strain>
    </source>
</reference>
<dbReference type="Proteomes" id="UP000009183">
    <property type="component" value="Chromosome 12"/>
</dbReference>
<name>D7TEJ6_VITVI</name>
<protein>
    <submittedName>
        <fullName evidence="1">Uncharacterized protein</fullName>
    </submittedName>
</protein>
<dbReference type="EMBL" id="FN595765">
    <property type="protein sequence ID" value="CBI28919.3"/>
    <property type="molecule type" value="Genomic_DNA"/>
</dbReference>
<keyword evidence="2" id="KW-1185">Reference proteome</keyword>
<evidence type="ECO:0000313" key="2">
    <source>
        <dbReference type="Proteomes" id="UP000009183"/>
    </source>
</evidence>
<evidence type="ECO:0000313" key="1">
    <source>
        <dbReference type="EMBL" id="CBI28919.3"/>
    </source>
</evidence>
<gene>
    <name evidence="1" type="ordered locus">VIT_12s0059g01990</name>
</gene>
<dbReference type="AlphaFoldDB" id="D7TEJ6"/>
<organism evidence="1 2">
    <name type="scientific">Vitis vinifera</name>
    <name type="common">Grape</name>
    <dbReference type="NCBI Taxonomy" id="29760"/>
    <lineage>
        <taxon>Eukaryota</taxon>
        <taxon>Viridiplantae</taxon>
        <taxon>Streptophyta</taxon>
        <taxon>Embryophyta</taxon>
        <taxon>Tracheophyta</taxon>
        <taxon>Spermatophyta</taxon>
        <taxon>Magnoliopsida</taxon>
        <taxon>eudicotyledons</taxon>
        <taxon>Gunneridae</taxon>
        <taxon>Pentapetalae</taxon>
        <taxon>rosids</taxon>
        <taxon>Vitales</taxon>
        <taxon>Vitaceae</taxon>
        <taxon>Viteae</taxon>
        <taxon>Vitis</taxon>
    </lineage>
</organism>
<accession>D7TEJ6</accession>
<dbReference type="InParanoid" id="D7TEJ6"/>
<dbReference type="PaxDb" id="29760-VIT_12s0059g01990.t01"/>